<proteinExistence type="predicted"/>
<name>B4D2F3_9BACT</name>
<sequence>MAFSEPLSRAGKAETSHPNEGRRFVVVWCFTVVMAVLILYPLATCFLINWFNDGGLRWIKEIRTRKFQMAEMVRSKERILIAGGSSGLFGVDAELLEKRLRRPVVNLASHAGLGLRFLLDDARQAARPGDTVLLNIEYGLYASGPLLTDIERPYCWTYEPGRLFHLPLTTLRQQLYGIPSSDYVRSWKLWNLRFSGGLERSEPAVWTEYSFVQLGPRGDFRGEVHPTAPIAEIYLESTPGLSSTSAQLLEDFFSWAAHRDIQVVGLFPPVVRGPKGPKAAAPVFERIRSFYQAHHLTVLGDPDVVQMPRALFLDTSFHTNKVGRRLHTEILAQELQAHFNQGRPPGKPGIFLLCDPYSKAGPKDDSLEFTACRYLSMAPLQHSLCMTPAQVREMVQKGTLFYYDDSGIGPMLQVQGLQSVVENRHTSTLADWVKMYPQHIFLLSICGGAKVPNSSSELPASFSKFLNDEAPMRAAILGTGSFSGIKRIASGTGFVKVRRSTRVRLPRTAPLEYLAAAWPASEDHPDTRRLMVERESILDSTADGDLAVCVVDPNLGIVVQRDTFHDGVHVDEELRRVVAQ</sequence>
<dbReference type="eggNOG" id="ENOG5032ZWX">
    <property type="taxonomic scope" value="Bacteria"/>
</dbReference>
<dbReference type="InParanoid" id="B4D2F3"/>
<keyword evidence="3" id="KW-1185">Reference proteome</keyword>
<keyword evidence="1" id="KW-0812">Transmembrane</keyword>
<protein>
    <submittedName>
        <fullName evidence="2">Uncharacterized protein</fullName>
    </submittedName>
</protein>
<reference evidence="2 3" key="1">
    <citation type="journal article" date="2011" name="J. Bacteriol.">
        <title>Genome sequence of Chthoniobacter flavus Ellin428, an aerobic heterotrophic soil bacterium.</title>
        <authorList>
            <person name="Kant R."/>
            <person name="van Passel M.W."/>
            <person name="Palva A."/>
            <person name="Lucas S."/>
            <person name="Lapidus A."/>
            <person name="Glavina Del Rio T."/>
            <person name="Dalin E."/>
            <person name="Tice H."/>
            <person name="Bruce D."/>
            <person name="Goodwin L."/>
            <person name="Pitluck S."/>
            <person name="Larimer F.W."/>
            <person name="Land M.L."/>
            <person name="Hauser L."/>
            <person name="Sangwan P."/>
            <person name="de Vos W.M."/>
            <person name="Janssen P.H."/>
            <person name="Smidt H."/>
        </authorList>
    </citation>
    <scope>NUCLEOTIDE SEQUENCE [LARGE SCALE GENOMIC DNA]</scope>
    <source>
        <strain evidence="2 3">Ellin428</strain>
    </source>
</reference>
<dbReference type="STRING" id="497964.CfE428DRAFT_3078"/>
<organism evidence="2 3">
    <name type="scientific">Chthoniobacter flavus Ellin428</name>
    <dbReference type="NCBI Taxonomy" id="497964"/>
    <lineage>
        <taxon>Bacteria</taxon>
        <taxon>Pseudomonadati</taxon>
        <taxon>Verrucomicrobiota</taxon>
        <taxon>Spartobacteria</taxon>
        <taxon>Chthoniobacterales</taxon>
        <taxon>Chthoniobacteraceae</taxon>
        <taxon>Chthoniobacter</taxon>
    </lineage>
</organism>
<accession>B4D2F3</accession>
<gene>
    <name evidence="2" type="ORF">CfE428DRAFT_3078</name>
</gene>
<dbReference type="EMBL" id="ABVL01000008">
    <property type="protein sequence ID" value="EDY19393.1"/>
    <property type="molecule type" value="Genomic_DNA"/>
</dbReference>
<dbReference type="AlphaFoldDB" id="B4D2F3"/>
<keyword evidence="1" id="KW-0472">Membrane</keyword>
<dbReference type="RefSeq" id="WP_006980403.1">
    <property type="nucleotide sequence ID" value="NZ_ABVL01000008.1"/>
</dbReference>
<evidence type="ECO:0000256" key="1">
    <source>
        <dbReference type="SAM" id="Phobius"/>
    </source>
</evidence>
<dbReference type="Proteomes" id="UP000005824">
    <property type="component" value="Unassembled WGS sequence"/>
</dbReference>
<evidence type="ECO:0000313" key="2">
    <source>
        <dbReference type="EMBL" id="EDY19393.1"/>
    </source>
</evidence>
<keyword evidence="1" id="KW-1133">Transmembrane helix</keyword>
<feature type="transmembrane region" description="Helical" evidence="1">
    <location>
        <begin position="25"/>
        <end position="51"/>
    </location>
</feature>
<comment type="caution">
    <text evidence="2">The sequence shown here is derived from an EMBL/GenBank/DDBJ whole genome shotgun (WGS) entry which is preliminary data.</text>
</comment>
<evidence type="ECO:0000313" key="3">
    <source>
        <dbReference type="Proteomes" id="UP000005824"/>
    </source>
</evidence>